<sequence length="476" mass="54199">MYTRMKIRCGCASGILCRFLSSAEISTALRPFYFSVHPDLFGKYPEQRSTNENSLQQLSAFIEAQQSRRRMSIPPLSFYIRQRDMPDGNFKLVKIHLNGNDVRETVVKVLNACDISTSYVDKIPTTPPKTEFSKPDFAKAYQQYTDDFEKATRMKRDIEKKKAIDNIVDWIYENSAIARDKYEATHATRDQVQSLIDHLRNTYGIKEVKYDSGWNISHIRGALQSLVSLATQHSKVMGNLEGRTIALGQFTGVSLDGDVFLNIIDVRNEWLSLIKKVSQEDSALTMIPNYEKALSSILRDIHICRRKFMPKVSATQYCNHLRQLITSIGDFYGRGNKFPSVVPDSLSKYEIVVEPEAGPLMVSPTGQFITPSSCPADELIAFITNNLDEATLLLTEYNINKHVERALCKEVKERFHLLDLHKDDSITPGLMISCCQRLLTRSDQLNVVSSVKFILASSDYLYVIVDIDYIRLNDMV</sequence>
<dbReference type="GO" id="GO:0005739">
    <property type="term" value="C:mitochondrion"/>
    <property type="evidence" value="ECO:0007669"/>
    <property type="project" value="TreeGrafter"/>
</dbReference>
<keyword evidence="4" id="KW-1185">Reference proteome</keyword>
<evidence type="ECO:0000313" key="4">
    <source>
        <dbReference type="Proteomes" id="UP000791440"/>
    </source>
</evidence>
<dbReference type="Pfam" id="PF14687">
    <property type="entry name" value="DUF4460"/>
    <property type="match status" value="1"/>
</dbReference>
<feature type="domain" description="DUF4460" evidence="1">
    <location>
        <begin position="18"/>
        <end position="114"/>
    </location>
</feature>
<dbReference type="InterPro" id="IPR027989">
    <property type="entry name" value="DUF4461"/>
</dbReference>
<dbReference type="PANTHER" id="PTHR31596">
    <property type="entry name" value="T-CELL ACTIVATION INHIBITOR, MITOCHONDRIAL"/>
    <property type="match status" value="1"/>
</dbReference>
<dbReference type="AlphaFoldDB" id="A0A922CGU1"/>
<dbReference type="InterPro" id="IPR028031">
    <property type="entry name" value="DUF4460"/>
</dbReference>
<name>A0A922CGU1_MANSE</name>
<proteinExistence type="predicted"/>
<dbReference type="Pfam" id="PF14688">
    <property type="entry name" value="DUF4461"/>
    <property type="match status" value="1"/>
</dbReference>
<gene>
    <name evidence="3" type="ORF">O3G_MSEX003921</name>
</gene>
<accession>A0A922CGU1</accession>
<evidence type="ECO:0000259" key="2">
    <source>
        <dbReference type="Pfam" id="PF14688"/>
    </source>
</evidence>
<evidence type="ECO:0000313" key="3">
    <source>
        <dbReference type="EMBL" id="KAG6445414.1"/>
    </source>
</evidence>
<organism evidence="3 4">
    <name type="scientific">Manduca sexta</name>
    <name type="common">Tobacco hawkmoth</name>
    <name type="synonym">Tobacco hornworm</name>
    <dbReference type="NCBI Taxonomy" id="7130"/>
    <lineage>
        <taxon>Eukaryota</taxon>
        <taxon>Metazoa</taxon>
        <taxon>Ecdysozoa</taxon>
        <taxon>Arthropoda</taxon>
        <taxon>Hexapoda</taxon>
        <taxon>Insecta</taxon>
        <taxon>Pterygota</taxon>
        <taxon>Neoptera</taxon>
        <taxon>Endopterygota</taxon>
        <taxon>Lepidoptera</taxon>
        <taxon>Glossata</taxon>
        <taxon>Ditrysia</taxon>
        <taxon>Bombycoidea</taxon>
        <taxon>Sphingidae</taxon>
        <taxon>Sphinginae</taxon>
        <taxon>Sphingini</taxon>
        <taxon>Manduca</taxon>
    </lineage>
</organism>
<comment type="caution">
    <text evidence="3">The sequence shown here is derived from an EMBL/GenBank/DDBJ whole genome shotgun (WGS) entry which is preliminary data.</text>
</comment>
<dbReference type="Proteomes" id="UP000791440">
    <property type="component" value="Unassembled WGS sequence"/>
</dbReference>
<dbReference type="PANTHER" id="PTHR31596:SF1">
    <property type="entry name" value="T-CELL ACTIVATION INHIBITOR, MITOCHONDRIAL"/>
    <property type="match status" value="1"/>
</dbReference>
<reference evidence="3" key="1">
    <citation type="journal article" date="2016" name="Insect Biochem. Mol. Biol.">
        <title>Multifaceted biological insights from a draft genome sequence of the tobacco hornworm moth, Manduca sexta.</title>
        <authorList>
            <person name="Kanost M.R."/>
            <person name="Arrese E.L."/>
            <person name="Cao X."/>
            <person name="Chen Y.R."/>
            <person name="Chellapilla S."/>
            <person name="Goldsmith M.R."/>
            <person name="Grosse-Wilde E."/>
            <person name="Heckel D.G."/>
            <person name="Herndon N."/>
            <person name="Jiang H."/>
            <person name="Papanicolaou A."/>
            <person name="Qu J."/>
            <person name="Soulages J.L."/>
            <person name="Vogel H."/>
            <person name="Walters J."/>
            <person name="Waterhouse R.M."/>
            <person name="Ahn S.J."/>
            <person name="Almeida F.C."/>
            <person name="An C."/>
            <person name="Aqrawi P."/>
            <person name="Bretschneider A."/>
            <person name="Bryant W.B."/>
            <person name="Bucks S."/>
            <person name="Chao H."/>
            <person name="Chevignon G."/>
            <person name="Christen J.M."/>
            <person name="Clarke D.F."/>
            <person name="Dittmer N.T."/>
            <person name="Ferguson L.C.F."/>
            <person name="Garavelou S."/>
            <person name="Gordon K.H.J."/>
            <person name="Gunaratna R.T."/>
            <person name="Han Y."/>
            <person name="Hauser F."/>
            <person name="He Y."/>
            <person name="Heidel-Fischer H."/>
            <person name="Hirsh A."/>
            <person name="Hu Y."/>
            <person name="Jiang H."/>
            <person name="Kalra D."/>
            <person name="Klinner C."/>
            <person name="Konig C."/>
            <person name="Kovar C."/>
            <person name="Kroll A.R."/>
            <person name="Kuwar S.S."/>
            <person name="Lee S.L."/>
            <person name="Lehman R."/>
            <person name="Li K."/>
            <person name="Li Z."/>
            <person name="Liang H."/>
            <person name="Lovelace S."/>
            <person name="Lu Z."/>
            <person name="Mansfield J.H."/>
            <person name="McCulloch K.J."/>
            <person name="Mathew T."/>
            <person name="Morton B."/>
            <person name="Muzny D.M."/>
            <person name="Neunemann D."/>
            <person name="Ongeri F."/>
            <person name="Pauchet Y."/>
            <person name="Pu L.L."/>
            <person name="Pyrousis I."/>
            <person name="Rao X.J."/>
            <person name="Redding A."/>
            <person name="Roesel C."/>
            <person name="Sanchez-Gracia A."/>
            <person name="Schaack S."/>
            <person name="Shukla A."/>
            <person name="Tetreau G."/>
            <person name="Wang Y."/>
            <person name="Xiong G.H."/>
            <person name="Traut W."/>
            <person name="Walsh T.K."/>
            <person name="Worley K.C."/>
            <person name="Wu D."/>
            <person name="Wu W."/>
            <person name="Wu Y.Q."/>
            <person name="Zhang X."/>
            <person name="Zou Z."/>
            <person name="Zucker H."/>
            <person name="Briscoe A.D."/>
            <person name="Burmester T."/>
            <person name="Clem R.J."/>
            <person name="Feyereisen R."/>
            <person name="Grimmelikhuijzen C.J.P."/>
            <person name="Hamodrakas S.J."/>
            <person name="Hansson B.S."/>
            <person name="Huguet E."/>
            <person name="Jermiin L.S."/>
            <person name="Lan Q."/>
            <person name="Lehman H.K."/>
            <person name="Lorenzen M."/>
            <person name="Merzendorfer H."/>
            <person name="Michalopoulos I."/>
            <person name="Morton D.B."/>
            <person name="Muthukrishnan S."/>
            <person name="Oakeshott J.G."/>
            <person name="Palmer W."/>
            <person name="Park Y."/>
            <person name="Passarelli A.L."/>
            <person name="Rozas J."/>
            <person name="Schwartz L.M."/>
            <person name="Smith W."/>
            <person name="Southgate A."/>
            <person name="Vilcinskas A."/>
            <person name="Vogt R."/>
            <person name="Wang P."/>
            <person name="Werren J."/>
            <person name="Yu X.Q."/>
            <person name="Zhou J.J."/>
            <person name="Brown S.J."/>
            <person name="Scherer S.E."/>
            <person name="Richards S."/>
            <person name="Blissard G.W."/>
        </authorList>
    </citation>
    <scope>NUCLEOTIDE SEQUENCE</scope>
</reference>
<reference evidence="3" key="2">
    <citation type="submission" date="2020-12" db="EMBL/GenBank/DDBJ databases">
        <authorList>
            <person name="Kanost M."/>
        </authorList>
    </citation>
    <scope>NUCLEOTIDE SEQUENCE</scope>
</reference>
<evidence type="ECO:0008006" key="5">
    <source>
        <dbReference type="Google" id="ProtNLM"/>
    </source>
</evidence>
<dbReference type="EMBL" id="JH668320">
    <property type="protein sequence ID" value="KAG6445414.1"/>
    <property type="molecule type" value="Genomic_DNA"/>
</dbReference>
<dbReference type="InterPro" id="IPR027986">
    <property type="entry name" value="TCAIM"/>
</dbReference>
<feature type="domain" description="DUF4461" evidence="2">
    <location>
        <begin position="167"/>
        <end position="445"/>
    </location>
</feature>
<evidence type="ECO:0000259" key="1">
    <source>
        <dbReference type="Pfam" id="PF14687"/>
    </source>
</evidence>
<protein>
    <recommendedName>
        <fullName evidence="5">T-cell activation inhibitor, mitochondrial</fullName>
    </recommendedName>
</protein>